<proteinExistence type="inferred from homology"/>
<dbReference type="AlphaFoldDB" id="A0A6J6CXM1"/>
<evidence type="ECO:0000313" key="3">
    <source>
        <dbReference type="EMBL" id="CAB4556167.1"/>
    </source>
</evidence>
<dbReference type="CDD" id="cd00555">
    <property type="entry name" value="Maf"/>
    <property type="match status" value="1"/>
</dbReference>
<protein>
    <submittedName>
        <fullName evidence="3">Unannotated protein</fullName>
    </submittedName>
</protein>
<sequence>MTISVILASRSPRRIELLGQLGVALEVVPADIDETPQTNELPVKYVERLAREKAHAIAATHSGIVVGADTTIDIDNEIFGQPVDVHDATRMLRRLSGRTHRVHTGVAVHSNGTVQSLVTTTLVTFVPVTDELLRWYLETGEWQGKAGAYAIQGLGASLVEGIRGSYSNVVGLPLRETAQLLGIEPPLEG</sequence>
<dbReference type="GO" id="GO:0047429">
    <property type="term" value="F:nucleoside triphosphate diphosphatase activity"/>
    <property type="evidence" value="ECO:0007669"/>
    <property type="project" value="InterPro"/>
</dbReference>
<reference evidence="3" key="1">
    <citation type="submission" date="2020-05" db="EMBL/GenBank/DDBJ databases">
        <authorList>
            <person name="Chiriac C."/>
            <person name="Salcher M."/>
            <person name="Ghai R."/>
            <person name="Kavagutti S V."/>
        </authorList>
    </citation>
    <scope>NUCLEOTIDE SEQUENCE</scope>
</reference>
<accession>A0A6J6CXM1</accession>
<dbReference type="InterPro" id="IPR003697">
    <property type="entry name" value="Maf-like"/>
</dbReference>
<dbReference type="InterPro" id="IPR029001">
    <property type="entry name" value="ITPase-like_fam"/>
</dbReference>
<dbReference type="PANTHER" id="PTHR43213:SF5">
    <property type="entry name" value="BIFUNCTIONAL DTTP_UTP PYROPHOSPHATASE_METHYLTRANSFERASE PROTEIN-RELATED"/>
    <property type="match status" value="1"/>
</dbReference>
<evidence type="ECO:0000256" key="1">
    <source>
        <dbReference type="ARBA" id="ARBA00001968"/>
    </source>
</evidence>
<dbReference type="HAMAP" id="MF_00528">
    <property type="entry name" value="Maf"/>
    <property type="match status" value="1"/>
</dbReference>
<gene>
    <name evidence="3" type="ORF">UFOPK1572_00502</name>
</gene>
<dbReference type="Gene3D" id="3.90.950.10">
    <property type="match status" value="1"/>
</dbReference>
<name>A0A6J6CXM1_9ZZZZ</name>
<dbReference type="EMBL" id="CAEZTC010000045">
    <property type="protein sequence ID" value="CAB4556167.1"/>
    <property type="molecule type" value="Genomic_DNA"/>
</dbReference>
<dbReference type="PIRSF" id="PIRSF006305">
    <property type="entry name" value="Maf"/>
    <property type="match status" value="1"/>
</dbReference>
<organism evidence="3">
    <name type="scientific">freshwater metagenome</name>
    <dbReference type="NCBI Taxonomy" id="449393"/>
    <lineage>
        <taxon>unclassified sequences</taxon>
        <taxon>metagenomes</taxon>
        <taxon>ecological metagenomes</taxon>
    </lineage>
</organism>
<dbReference type="NCBIfam" id="TIGR00172">
    <property type="entry name" value="maf"/>
    <property type="match status" value="1"/>
</dbReference>
<comment type="cofactor">
    <cofactor evidence="1">
        <name>a divalent metal cation</name>
        <dbReference type="ChEBI" id="CHEBI:60240"/>
    </cofactor>
</comment>
<dbReference type="PANTHER" id="PTHR43213">
    <property type="entry name" value="BIFUNCTIONAL DTTP/UTP PYROPHOSPHATASE/METHYLTRANSFERASE PROTEIN-RELATED"/>
    <property type="match status" value="1"/>
</dbReference>
<keyword evidence="2" id="KW-0378">Hydrolase</keyword>
<evidence type="ECO:0000256" key="2">
    <source>
        <dbReference type="ARBA" id="ARBA00022801"/>
    </source>
</evidence>
<dbReference type="Pfam" id="PF02545">
    <property type="entry name" value="Maf"/>
    <property type="match status" value="1"/>
</dbReference>
<dbReference type="SUPFAM" id="SSF52972">
    <property type="entry name" value="ITPase-like"/>
    <property type="match status" value="1"/>
</dbReference>